<name>A0A0D6LF44_9BILA</name>
<dbReference type="Pfam" id="PF00144">
    <property type="entry name" value="Beta-lactamase"/>
    <property type="match status" value="1"/>
</dbReference>
<dbReference type="Gene3D" id="3.40.710.10">
    <property type="entry name" value="DD-peptidase/beta-lactamase superfamily"/>
    <property type="match status" value="2"/>
</dbReference>
<gene>
    <name evidence="3" type="ORF">ANCCEY_11113</name>
</gene>
<dbReference type="PANTHER" id="PTHR43319">
    <property type="entry name" value="BETA-LACTAMASE-RELATED"/>
    <property type="match status" value="1"/>
</dbReference>
<evidence type="ECO:0000313" key="4">
    <source>
        <dbReference type="Proteomes" id="UP000054495"/>
    </source>
</evidence>
<dbReference type="InterPro" id="IPR012338">
    <property type="entry name" value="Beta-lactam/transpept-like"/>
</dbReference>
<keyword evidence="1" id="KW-1133">Transmembrane helix</keyword>
<feature type="domain" description="Beta-lactamase-related" evidence="2">
    <location>
        <begin position="137"/>
        <end position="277"/>
    </location>
</feature>
<proteinExistence type="predicted"/>
<protein>
    <submittedName>
        <fullName evidence="3">Beta-lactamase</fullName>
    </submittedName>
</protein>
<dbReference type="PANTHER" id="PTHR43319:SF7">
    <property type="entry name" value="BETA-LACTAMASE-RELATED DOMAIN-CONTAINING PROTEIN"/>
    <property type="match status" value="1"/>
</dbReference>
<keyword evidence="4" id="KW-1185">Reference proteome</keyword>
<evidence type="ECO:0000313" key="3">
    <source>
        <dbReference type="EMBL" id="EPB69793.1"/>
    </source>
</evidence>
<keyword evidence="1" id="KW-0812">Transmembrane</keyword>
<dbReference type="InterPro" id="IPR052907">
    <property type="entry name" value="Beta-lactamase/esterase"/>
</dbReference>
<keyword evidence="1" id="KW-0472">Membrane</keyword>
<reference evidence="3 4" key="1">
    <citation type="submission" date="2013-05" db="EMBL/GenBank/DDBJ databases">
        <title>Draft genome of the parasitic nematode Anyclostoma ceylanicum.</title>
        <authorList>
            <person name="Mitreva M."/>
        </authorList>
    </citation>
    <scope>NUCLEOTIDE SEQUENCE [LARGE SCALE GENOMIC DNA]</scope>
</reference>
<accession>A0A0D6LF44</accession>
<feature type="transmembrane region" description="Helical" evidence="1">
    <location>
        <begin position="12"/>
        <end position="35"/>
    </location>
</feature>
<dbReference type="AlphaFoldDB" id="A0A0D6LF44"/>
<organism evidence="3 4">
    <name type="scientific">Ancylostoma ceylanicum</name>
    <dbReference type="NCBI Taxonomy" id="53326"/>
    <lineage>
        <taxon>Eukaryota</taxon>
        <taxon>Metazoa</taxon>
        <taxon>Ecdysozoa</taxon>
        <taxon>Nematoda</taxon>
        <taxon>Chromadorea</taxon>
        <taxon>Rhabditida</taxon>
        <taxon>Rhabditina</taxon>
        <taxon>Rhabditomorpha</taxon>
        <taxon>Strongyloidea</taxon>
        <taxon>Ancylostomatidae</taxon>
        <taxon>Ancylostomatinae</taxon>
        <taxon>Ancylostoma</taxon>
    </lineage>
</organism>
<dbReference type="InterPro" id="IPR001466">
    <property type="entry name" value="Beta-lactam-related"/>
</dbReference>
<evidence type="ECO:0000259" key="2">
    <source>
        <dbReference type="Pfam" id="PF00144"/>
    </source>
</evidence>
<dbReference type="EMBL" id="KE125253">
    <property type="protein sequence ID" value="EPB69793.1"/>
    <property type="molecule type" value="Genomic_DNA"/>
</dbReference>
<evidence type="ECO:0000256" key="1">
    <source>
        <dbReference type="SAM" id="Phobius"/>
    </source>
</evidence>
<sequence>MLLRKVDDTIGFIHFLLTPIVLGPFIACWISPHIYDDTVHGFVEPGYEEVLEAFRRNFGEGLEREGAAVAVYHRGRPVVDLWGDLSVDIGVDRREAHRVARVTTPSLWEFLRDCIKNPKLIGMLGIMYARFDEIVWRMRENTKWLLINYDTMAVNDPDILSLSMPAVTGVANAADLSRLFSLALDGTLIRNSTLERISTPTLDDWHLERVALWPIRKGHGFFYERNPIAPGKFVFGHPGYGCQFVLADPSNQLTIAYVANGLKTGTAEVCTTYMRLQRAVYDALRDS</sequence>
<dbReference type="Proteomes" id="UP000054495">
    <property type="component" value="Unassembled WGS sequence"/>
</dbReference>
<dbReference type="SUPFAM" id="SSF56601">
    <property type="entry name" value="beta-lactamase/transpeptidase-like"/>
    <property type="match status" value="1"/>
</dbReference>